<dbReference type="Proteomes" id="UP001227101">
    <property type="component" value="Chromosome"/>
</dbReference>
<protein>
    <submittedName>
        <fullName evidence="1">Uncharacterized protein</fullName>
    </submittedName>
</protein>
<organism evidence="1 2">
    <name type="scientific">Amycolatopsis nalaikhensis</name>
    <dbReference type="NCBI Taxonomy" id="715472"/>
    <lineage>
        <taxon>Bacteria</taxon>
        <taxon>Bacillati</taxon>
        <taxon>Actinomycetota</taxon>
        <taxon>Actinomycetes</taxon>
        <taxon>Pseudonocardiales</taxon>
        <taxon>Pseudonocardiaceae</taxon>
        <taxon>Amycolatopsis</taxon>
    </lineage>
</organism>
<gene>
    <name evidence="1" type="ORF">QP939_47395</name>
</gene>
<keyword evidence="2" id="KW-1185">Reference proteome</keyword>
<sequence length="44" mass="5183">MFDYLEAGIRALLMELFARLVGEVDREQLRSSKRLSERRRRGAS</sequence>
<name>A0ABY8XL32_9PSEU</name>
<dbReference type="EMBL" id="CP127173">
    <property type="protein sequence ID" value="WIV56345.1"/>
    <property type="molecule type" value="Genomic_DNA"/>
</dbReference>
<proteinExistence type="predicted"/>
<evidence type="ECO:0000313" key="1">
    <source>
        <dbReference type="EMBL" id="WIV56345.1"/>
    </source>
</evidence>
<evidence type="ECO:0000313" key="2">
    <source>
        <dbReference type="Proteomes" id="UP001227101"/>
    </source>
</evidence>
<accession>A0ABY8XL32</accession>
<reference evidence="1 2" key="1">
    <citation type="submission" date="2023-06" db="EMBL/GenBank/DDBJ databases">
        <authorList>
            <person name="Oyuntsetseg B."/>
            <person name="Kim S.B."/>
        </authorList>
    </citation>
    <scope>NUCLEOTIDE SEQUENCE [LARGE SCALE GENOMIC DNA]</scope>
    <source>
        <strain evidence="1 2">2-2</strain>
    </source>
</reference>
<dbReference type="RefSeq" id="WP_285453471.1">
    <property type="nucleotide sequence ID" value="NZ_CP127173.1"/>
</dbReference>